<dbReference type="SUPFAM" id="SSF52374">
    <property type="entry name" value="Nucleotidylyl transferase"/>
    <property type="match status" value="1"/>
</dbReference>
<evidence type="ECO:0000256" key="11">
    <source>
        <dbReference type="ARBA" id="ARBA00023146"/>
    </source>
</evidence>
<dbReference type="PANTHER" id="PTHR10890">
    <property type="entry name" value="CYSTEINYL-TRNA SYNTHETASE"/>
    <property type="match status" value="1"/>
</dbReference>
<dbReference type="Pfam" id="PF09190">
    <property type="entry name" value="DALR_2"/>
    <property type="match status" value="1"/>
</dbReference>
<keyword evidence="4 12" id="KW-0963">Cytoplasm</keyword>
<feature type="domain" description="Cysteinyl-tRNA synthetase class Ia DALR" evidence="13">
    <location>
        <begin position="355"/>
        <end position="408"/>
    </location>
</feature>
<evidence type="ECO:0000313" key="15">
    <source>
        <dbReference type="Proteomes" id="UP000177202"/>
    </source>
</evidence>
<dbReference type="HAMAP" id="MF_00041">
    <property type="entry name" value="Cys_tRNA_synth"/>
    <property type="match status" value="1"/>
</dbReference>
<dbReference type="Pfam" id="PF01406">
    <property type="entry name" value="tRNA-synt_1e"/>
    <property type="match status" value="1"/>
</dbReference>
<gene>
    <name evidence="12" type="primary">cysS</name>
    <name evidence="14" type="ORF">A3H60_02660</name>
</gene>
<dbReference type="InterPro" id="IPR032678">
    <property type="entry name" value="tRNA-synt_1_cat_dom"/>
</dbReference>
<keyword evidence="10 12" id="KW-0648">Protein biosynthesis</keyword>
<dbReference type="AlphaFoldDB" id="A0A1G2UM12"/>
<evidence type="ECO:0000256" key="3">
    <source>
        <dbReference type="ARBA" id="ARBA00011245"/>
    </source>
</evidence>
<comment type="similarity">
    <text evidence="2 12">Belongs to the class-I aminoacyl-tRNA synthetase family.</text>
</comment>
<feature type="short sequence motif" description="'KMSKS' region" evidence="12">
    <location>
        <begin position="280"/>
        <end position="284"/>
    </location>
</feature>
<sequence length="459" mass="52871">MAIKFHNTLTNKLEEFRPIKTGEARMYHCGPTVYDYVHIGNLRSFLLADIIRRTFEFLGFKVKQVMNITDVGIGGNNDEGEDKIIKGLKREGRMISMESMKELGDFYTERFKEDIAKLNIKMPDVLPKASEHLPEQIELIKVLEEKGFTYKTSGGIYFDTSRDPHYGRLTTRSNLVQQGSTLSRIRENTEKRNPQDFALWKFNSNLGFPSPWGQGFPGWHLECSAMSTKYLGNTFDIHTGGIDLAPIHHNNEIVQSENACDCELAHYWLHNEFVNVADDKMAKSEGNQITLSSIVEKGFSPLAYRYFLLMAHYRTPVTFSWEALEAAGNAYKKLKETYSRLIRANGTIRDSYKKEFSEAIENDLNTPEALAVVWKLIKDESVSPADKRVTLLEFDKVLGLDLERNEFLEVPQNIMELGRKRQEAKNKKDFREADKIRKEIEDLGYEIRDTGETFQVFKK</sequence>
<dbReference type="PANTHER" id="PTHR10890:SF3">
    <property type="entry name" value="CYSTEINE--TRNA LIGASE, CYTOPLASMIC"/>
    <property type="match status" value="1"/>
</dbReference>
<dbReference type="STRING" id="1802772.A3H60_02660"/>
<protein>
    <recommendedName>
        <fullName evidence="12">Cysteine--tRNA ligase</fullName>
        <ecNumber evidence="12">6.1.1.16</ecNumber>
    </recommendedName>
    <alternativeName>
        <fullName evidence="12">Cysteinyl-tRNA synthetase</fullName>
        <shortName evidence="12">CysRS</shortName>
    </alternativeName>
</protein>
<keyword evidence="5 12" id="KW-0436">Ligase</keyword>
<evidence type="ECO:0000313" key="14">
    <source>
        <dbReference type="EMBL" id="OHB10332.1"/>
    </source>
</evidence>
<accession>A0A1G2UM12</accession>
<feature type="binding site" evidence="12">
    <location>
        <position position="29"/>
    </location>
    <ligand>
        <name>Zn(2+)</name>
        <dbReference type="ChEBI" id="CHEBI:29105"/>
    </ligand>
</feature>
<dbReference type="Pfam" id="PF23493">
    <property type="entry name" value="CysS_C"/>
    <property type="match status" value="1"/>
</dbReference>
<evidence type="ECO:0000256" key="7">
    <source>
        <dbReference type="ARBA" id="ARBA00022741"/>
    </source>
</evidence>
<keyword evidence="11 12" id="KW-0030">Aminoacyl-tRNA synthetase</keyword>
<evidence type="ECO:0000256" key="5">
    <source>
        <dbReference type="ARBA" id="ARBA00022598"/>
    </source>
</evidence>
<feature type="binding site" evidence="12">
    <location>
        <position position="283"/>
    </location>
    <ligand>
        <name>ATP</name>
        <dbReference type="ChEBI" id="CHEBI:30616"/>
    </ligand>
</feature>
<comment type="cofactor">
    <cofactor evidence="12">
        <name>Zn(2+)</name>
        <dbReference type="ChEBI" id="CHEBI:29105"/>
    </cofactor>
    <text evidence="12">Binds 1 zinc ion per subunit.</text>
</comment>
<reference evidence="14 15" key="1">
    <citation type="journal article" date="2016" name="Nat. Commun.">
        <title>Thousands of microbial genomes shed light on interconnected biogeochemical processes in an aquifer system.</title>
        <authorList>
            <person name="Anantharaman K."/>
            <person name="Brown C.T."/>
            <person name="Hug L.A."/>
            <person name="Sharon I."/>
            <person name="Castelle C.J."/>
            <person name="Probst A.J."/>
            <person name="Thomas B.C."/>
            <person name="Singh A."/>
            <person name="Wilkins M.J."/>
            <person name="Karaoz U."/>
            <person name="Brodie E.L."/>
            <person name="Williams K.H."/>
            <person name="Hubbard S.S."/>
            <person name="Banfield J.F."/>
        </authorList>
    </citation>
    <scope>NUCLEOTIDE SEQUENCE [LARGE SCALE GENOMIC DNA]</scope>
</reference>
<keyword evidence="7 12" id="KW-0547">Nucleotide-binding</keyword>
<comment type="caution">
    <text evidence="14">The sequence shown here is derived from an EMBL/GenBank/DDBJ whole genome shotgun (WGS) entry which is preliminary data.</text>
</comment>
<dbReference type="InterPro" id="IPR015273">
    <property type="entry name" value="Cys-tRNA-synt_Ia_DALR"/>
</dbReference>
<evidence type="ECO:0000256" key="6">
    <source>
        <dbReference type="ARBA" id="ARBA00022723"/>
    </source>
</evidence>
<dbReference type="GO" id="GO:0004817">
    <property type="term" value="F:cysteine-tRNA ligase activity"/>
    <property type="evidence" value="ECO:0007669"/>
    <property type="project" value="UniProtKB-UniRule"/>
</dbReference>
<keyword evidence="8 12" id="KW-0862">Zinc</keyword>
<comment type="catalytic activity">
    <reaction evidence="12">
        <text>tRNA(Cys) + L-cysteine + ATP = L-cysteinyl-tRNA(Cys) + AMP + diphosphate</text>
        <dbReference type="Rhea" id="RHEA:17773"/>
        <dbReference type="Rhea" id="RHEA-COMP:9661"/>
        <dbReference type="Rhea" id="RHEA-COMP:9679"/>
        <dbReference type="ChEBI" id="CHEBI:30616"/>
        <dbReference type="ChEBI" id="CHEBI:33019"/>
        <dbReference type="ChEBI" id="CHEBI:35235"/>
        <dbReference type="ChEBI" id="CHEBI:78442"/>
        <dbReference type="ChEBI" id="CHEBI:78517"/>
        <dbReference type="ChEBI" id="CHEBI:456215"/>
        <dbReference type="EC" id="6.1.1.16"/>
    </reaction>
</comment>
<dbReference type="InterPro" id="IPR009080">
    <property type="entry name" value="tRNAsynth_Ia_anticodon-bd"/>
</dbReference>
<dbReference type="Gene3D" id="1.20.120.1910">
    <property type="entry name" value="Cysteine-tRNA ligase, C-terminal anti-codon recognition domain"/>
    <property type="match status" value="1"/>
</dbReference>
<dbReference type="InterPro" id="IPR015803">
    <property type="entry name" value="Cys-tRNA-ligase"/>
</dbReference>
<dbReference type="InterPro" id="IPR056411">
    <property type="entry name" value="CysS_C"/>
</dbReference>
<comment type="subcellular location">
    <subcellularLocation>
        <location evidence="1 12">Cytoplasm</location>
    </subcellularLocation>
</comment>
<keyword evidence="6 12" id="KW-0479">Metal-binding</keyword>
<dbReference type="GO" id="GO:0008270">
    <property type="term" value="F:zinc ion binding"/>
    <property type="evidence" value="ECO:0007669"/>
    <property type="project" value="UniProtKB-UniRule"/>
</dbReference>
<comment type="subunit">
    <text evidence="3 12">Monomer.</text>
</comment>
<evidence type="ECO:0000259" key="13">
    <source>
        <dbReference type="SMART" id="SM00840"/>
    </source>
</evidence>
<dbReference type="EMBL" id="MHWP01000017">
    <property type="protein sequence ID" value="OHB10332.1"/>
    <property type="molecule type" value="Genomic_DNA"/>
</dbReference>
<evidence type="ECO:0000256" key="4">
    <source>
        <dbReference type="ARBA" id="ARBA00022490"/>
    </source>
</evidence>
<evidence type="ECO:0000256" key="2">
    <source>
        <dbReference type="ARBA" id="ARBA00005594"/>
    </source>
</evidence>
<dbReference type="EC" id="6.1.1.16" evidence="12"/>
<evidence type="ECO:0000256" key="1">
    <source>
        <dbReference type="ARBA" id="ARBA00004496"/>
    </source>
</evidence>
<proteinExistence type="inferred from homology"/>
<evidence type="ECO:0000256" key="8">
    <source>
        <dbReference type="ARBA" id="ARBA00022833"/>
    </source>
</evidence>
<dbReference type="Gene3D" id="3.40.50.620">
    <property type="entry name" value="HUPs"/>
    <property type="match status" value="1"/>
</dbReference>
<dbReference type="PRINTS" id="PR00983">
    <property type="entry name" value="TRNASYNTHCYS"/>
</dbReference>
<name>A0A1G2UM12_9BACT</name>
<dbReference type="InterPro" id="IPR024909">
    <property type="entry name" value="Cys-tRNA/MSH_ligase"/>
</dbReference>
<dbReference type="GO" id="GO:0005524">
    <property type="term" value="F:ATP binding"/>
    <property type="evidence" value="ECO:0007669"/>
    <property type="project" value="UniProtKB-UniRule"/>
</dbReference>
<organism evidence="14 15">
    <name type="scientific">Candidatus Zambryskibacteria bacterium RIFCSPLOWO2_02_FULL_44_12b</name>
    <dbReference type="NCBI Taxonomy" id="1802772"/>
    <lineage>
        <taxon>Bacteria</taxon>
        <taxon>Candidatus Zambryskiibacteriota</taxon>
    </lineage>
</organism>
<dbReference type="NCBIfam" id="TIGR00435">
    <property type="entry name" value="cysS"/>
    <property type="match status" value="1"/>
</dbReference>
<dbReference type="InterPro" id="IPR014729">
    <property type="entry name" value="Rossmann-like_a/b/a_fold"/>
</dbReference>
<dbReference type="Proteomes" id="UP000177202">
    <property type="component" value="Unassembled WGS sequence"/>
</dbReference>
<evidence type="ECO:0000256" key="12">
    <source>
        <dbReference type="HAMAP-Rule" id="MF_00041"/>
    </source>
</evidence>
<dbReference type="SUPFAM" id="SSF47323">
    <property type="entry name" value="Anticodon-binding domain of a subclass of class I aminoacyl-tRNA synthetases"/>
    <property type="match status" value="1"/>
</dbReference>
<feature type="binding site" evidence="12">
    <location>
        <position position="252"/>
    </location>
    <ligand>
        <name>Zn(2+)</name>
        <dbReference type="ChEBI" id="CHEBI:29105"/>
    </ligand>
</feature>
<dbReference type="CDD" id="cd00672">
    <property type="entry name" value="CysRS_core"/>
    <property type="match status" value="1"/>
</dbReference>
<dbReference type="GO" id="GO:0006423">
    <property type="term" value="P:cysteinyl-tRNA aminoacylation"/>
    <property type="evidence" value="ECO:0007669"/>
    <property type="project" value="UniProtKB-UniRule"/>
</dbReference>
<feature type="binding site" evidence="12">
    <location>
        <position position="223"/>
    </location>
    <ligand>
        <name>Zn(2+)</name>
        <dbReference type="ChEBI" id="CHEBI:29105"/>
    </ligand>
</feature>
<feature type="short sequence motif" description="'HIGH' region" evidence="12">
    <location>
        <begin position="31"/>
        <end position="41"/>
    </location>
</feature>
<keyword evidence="9 12" id="KW-0067">ATP-binding</keyword>
<evidence type="ECO:0000256" key="10">
    <source>
        <dbReference type="ARBA" id="ARBA00022917"/>
    </source>
</evidence>
<evidence type="ECO:0000256" key="9">
    <source>
        <dbReference type="ARBA" id="ARBA00022840"/>
    </source>
</evidence>
<dbReference type="GO" id="GO:0005829">
    <property type="term" value="C:cytosol"/>
    <property type="evidence" value="ECO:0007669"/>
    <property type="project" value="TreeGrafter"/>
</dbReference>
<feature type="binding site" evidence="12">
    <location>
        <position position="248"/>
    </location>
    <ligand>
        <name>Zn(2+)</name>
        <dbReference type="ChEBI" id="CHEBI:29105"/>
    </ligand>
</feature>
<dbReference type="SMART" id="SM00840">
    <property type="entry name" value="DALR_2"/>
    <property type="match status" value="1"/>
</dbReference>